<proteinExistence type="inferred from homology"/>
<dbReference type="Proteomes" id="UP001329430">
    <property type="component" value="Chromosome 10"/>
</dbReference>
<dbReference type="InterPro" id="IPR007205">
    <property type="entry name" value="Protein_HGH1_N"/>
</dbReference>
<evidence type="ECO:0000256" key="2">
    <source>
        <dbReference type="ARBA" id="ARBA00014076"/>
    </source>
</evidence>
<protein>
    <recommendedName>
        <fullName evidence="2">Protein HGH1 homolog</fullName>
    </recommendedName>
</protein>
<dbReference type="PANTHER" id="PTHR13387">
    <property type="entry name" value="PROTEIN HGH1 HOMOLOG"/>
    <property type="match status" value="1"/>
</dbReference>
<organism evidence="5 6">
    <name type="scientific">Pyrocoelia pectoralis</name>
    <dbReference type="NCBI Taxonomy" id="417401"/>
    <lineage>
        <taxon>Eukaryota</taxon>
        <taxon>Metazoa</taxon>
        <taxon>Ecdysozoa</taxon>
        <taxon>Arthropoda</taxon>
        <taxon>Hexapoda</taxon>
        <taxon>Insecta</taxon>
        <taxon>Pterygota</taxon>
        <taxon>Neoptera</taxon>
        <taxon>Endopterygota</taxon>
        <taxon>Coleoptera</taxon>
        <taxon>Polyphaga</taxon>
        <taxon>Elateriformia</taxon>
        <taxon>Elateroidea</taxon>
        <taxon>Lampyridae</taxon>
        <taxon>Lampyrinae</taxon>
        <taxon>Pyrocoelia</taxon>
    </lineage>
</organism>
<dbReference type="Gene3D" id="1.25.10.10">
    <property type="entry name" value="Leucine-rich Repeat Variant"/>
    <property type="match status" value="1"/>
</dbReference>
<sequence>MEEALKEIVSFLSNETRPDLQILALDNILAVTGTSEGVELILQDISIVKILSNLLQYNHSTIKRTSALVLVNLSAHENGPKILLQAEPNLPTILTNNVTDPNCDVADLHCMILSNVSRPSDCASVVIDSIKDLDLLFDIVTKVKYNNKDNNLYYLGVVLSNLSRHKIVRDFILDNSKFIFQQLLPFTEFKESIIKRGGIVGTIRNCCFDIEHHRRLLSDQVDILPRLLLPLADGTEFSDEEYENLPLELQYLPNDKKRESDPDLRCMLLESITQLCTLRVNREYVRNHNTYLILRELHKWEKDRKALLACENLVDILIRNETEIGKDNIKEAEVPEDLTKMFNKMDNDFLDSS</sequence>
<reference evidence="5 6" key="1">
    <citation type="journal article" date="2024" name="Insects">
        <title>An Improved Chromosome-Level Genome Assembly of the Firefly Pyrocoelia pectoralis.</title>
        <authorList>
            <person name="Fu X."/>
            <person name="Meyer-Rochow V.B."/>
            <person name="Ballantyne L."/>
            <person name="Zhu X."/>
        </authorList>
    </citation>
    <scope>NUCLEOTIDE SEQUENCE [LARGE SCALE GENOMIC DNA]</scope>
    <source>
        <strain evidence="5">XCY_ONT2</strain>
    </source>
</reference>
<dbReference type="PANTHER" id="PTHR13387:SF9">
    <property type="entry name" value="PROTEIN HGH1 HOMOLOG"/>
    <property type="match status" value="1"/>
</dbReference>
<dbReference type="InterPro" id="IPR011989">
    <property type="entry name" value="ARM-like"/>
</dbReference>
<comment type="similarity">
    <text evidence="1">Belongs to the HGH1 family.</text>
</comment>
<evidence type="ECO:0000259" key="3">
    <source>
        <dbReference type="Pfam" id="PF04063"/>
    </source>
</evidence>
<evidence type="ECO:0000313" key="6">
    <source>
        <dbReference type="Proteomes" id="UP001329430"/>
    </source>
</evidence>
<dbReference type="SUPFAM" id="SSF48371">
    <property type="entry name" value="ARM repeat"/>
    <property type="match status" value="1"/>
</dbReference>
<accession>A0AAN7UXN5</accession>
<dbReference type="EMBL" id="JAVRBK010000010">
    <property type="protein sequence ID" value="KAK5638022.1"/>
    <property type="molecule type" value="Genomic_DNA"/>
</dbReference>
<gene>
    <name evidence="5" type="ORF">RI129_012317</name>
</gene>
<dbReference type="Pfam" id="PF04064">
    <property type="entry name" value="DUF384"/>
    <property type="match status" value="1"/>
</dbReference>
<evidence type="ECO:0000259" key="4">
    <source>
        <dbReference type="Pfam" id="PF04064"/>
    </source>
</evidence>
<comment type="caution">
    <text evidence="5">The sequence shown here is derived from an EMBL/GenBank/DDBJ whole genome shotgun (WGS) entry which is preliminary data.</text>
</comment>
<dbReference type="AlphaFoldDB" id="A0AAN7UXN5"/>
<keyword evidence="6" id="KW-1185">Reference proteome</keyword>
<dbReference type="InterPro" id="IPR016024">
    <property type="entry name" value="ARM-type_fold"/>
</dbReference>
<dbReference type="InterPro" id="IPR007206">
    <property type="entry name" value="Protein_HGH1_C"/>
</dbReference>
<evidence type="ECO:0000313" key="5">
    <source>
        <dbReference type="EMBL" id="KAK5638022.1"/>
    </source>
</evidence>
<feature type="domain" description="Protein HGH1 N-terminal" evidence="3">
    <location>
        <begin position="98"/>
        <end position="266"/>
    </location>
</feature>
<feature type="domain" description="Protein HGH1 C-terminal" evidence="4">
    <location>
        <begin position="271"/>
        <end position="324"/>
    </location>
</feature>
<name>A0AAN7UXN5_9COLE</name>
<dbReference type="InterPro" id="IPR039717">
    <property type="entry name" value="Hgh1"/>
</dbReference>
<dbReference type="Pfam" id="PF04063">
    <property type="entry name" value="DUF383"/>
    <property type="match status" value="1"/>
</dbReference>
<evidence type="ECO:0000256" key="1">
    <source>
        <dbReference type="ARBA" id="ARBA00006712"/>
    </source>
</evidence>